<name>D8MJS0_ERWBE</name>
<proteinExistence type="predicted"/>
<accession>D8MJS0</accession>
<dbReference type="Proteomes" id="UP000008793">
    <property type="component" value="Plasmid pEB170"/>
</dbReference>
<geneLocation type="plasmid" evidence="1 2">
    <name>pEB170</name>
</geneLocation>
<evidence type="ECO:0000313" key="1">
    <source>
        <dbReference type="EMBL" id="CAX53518.1"/>
    </source>
</evidence>
<dbReference type="HOGENOM" id="CLU_2972454_0_0_6"/>
<reference evidence="1 2" key="1">
    <citation type="journal article" date="2010" name="BMC Genomics">
        <title>Genome comparison of the epiphytic bacteria Erwinia billingiae and E. tasmaniensis with the pear pathogen E. pyrifoliae.</title>
        <authorList>
            <person name="Kube M."/>
            <person name="Migdoll A.M."/>
            <person name="Gehring I."/>
            <person name="Heitmann K."/>
            <person name="Mayer Y."/>
            <person name="Kuhl H."/>
            <person name="Knaust F."/>
            <person name="Geider K."/>
            <person name="Reinhardt R."/>
        </authorList>
    </citation>
    <scope>NUCLEOTIDE SEQUENCE [LARGE SCALE GENOMIC DNA]</scope>
    <source>
        <strain evidence="1 2">Eb661</strain>
        <plasmid evidence="1">pEB170</plasmid>
    </source>
</reference>
<evidence type="ECO:0000313" key="2">
    <source>
        <dbReference type="Proteomes" id="UP000008793"/>
    </source>
</evidence>
<organism evidence="2">
    <name type="scientific">Erwinia billingiae (strain Eb661)</name>
    <dbReference type="NCBI Taxonomy" id="634500"/>
    <lineage>
        <taxon>Bacteria</taxon>
        <taxon>Pseudomonadati</taxon>
        <taxon>Pseudomonadota</taxon>
        <taxon>Gammaproteobacteria</taxon>
        <taxon>Enterobacterales</taxon>
        <taxon>Erwiniaceae</taxon>
        <taxon>Erwinia</taxon>
    </lineage>
</organism>
<dbReference type="EMBL" id="FP236830">
    <property type="protein sequence ID" value="CAX53518.1"/>
    <property type="molecule type" value="Genomic_DNA"/>
</dbReference>
<gene>
    <name evidence="1" type="ordered locus">EbC_pEb17200650</name>
</gene>
<sequence length="58" mass="6544">MAESPGARLRAGKYVQSGANITHRFASPNMLILKNKHFLLNIPTGLLKTILYRNLFFV</sequence>
<dbReference type="KEGG" id="ebi:EbC_pEb17200650"/>
<dbReference type="AlphaFoldDB" id="D8MJS0"/>
<protein>
    <submittedName>
        <fullName evidence="1">Uncharacterized protein</fullName>
    </submittedName>
</protein>
<keyword evidence="1" id="KW-0614">Plasmid</keyword>
<keyword evidence="2" id="KW-1185">Reference proteome</keyword>